<dbReference type="InterPro" id="IPR036390">
    <property type="entry name" value="WH_DNA-bd_sf"/>
</dbReference>
<sequence length="143" mass="16038">MAASFAYQLREAGLKVTQTRLTTLRIVSRYGHLTVDEIHAKAEKKLGKVSRQAIYDIVHTLTEKQILRETQPAGHSKLYELSKNPNHHHLICRNCGQIEDVDCAVGYAPCLEPSDDHGFAIDEAEVYYWGLCPRCSAKTEPAS</sequence>
<evidence type="ECO:0000256" key="1">
    <source>
        <dbReference type="ARBA" id="ARBA00004496"/>
    </source>
</evidence>
<dbReference type="InterPro" id="IPR036388">
    <property type="entry name" value="WH-like_DNA-bd_sf"/>
</dbReference>
<evidence type="ECO:0000256" key="4">
    <source>
        <dbReference type="ARBA" id="ARBA00022491"/>
    </source>
</evidence>
<evidence type="ECO:0000256" key="7">
    <source>
        <dbReference type="ARBA" id="ARBA00023004"/>
    </source>
</evidence>
<dbReference type="OrthoDB" id="5242893at2"/>
<keyword evidence="4" id="KW-0678">Repressor</keyword>
<dbReference type="GO" id="GO:0005737">
    <property type="term" value="C:cytoplasm"/>
    <property type="evidence" value="ECO:0007669"/>
    <property type="project" value="UniProtKB-SubCell"/>
</dbReference>
<dbReference type="PANTHER" id="PTHR33202:SF18">
    <property type="entry name" value="TRANSCRIPTIONAL REGULATOR FURA"/>
    <property type="match status" value="1"/>
</dbReference>
<keyword evidence="6 11" id="KW-0862">Zinc</keyword>
<organism evidence="12 13">
    <name type="scientific">Ancrocorticia populi</name>
    <dbReference type="NCBI Taxonomy" id="2175228"/>
    <lineage>
        <taxon>Bacteria</taxon>
        <taxon>Bacillati</taxon>
        <taxon>Actinomycetota</taxon>
        <taxon>Actinomycetes</taxon>
        <taxon>Actinomycetales</taxon>
        <taxon>Actinomycetaceae</taxon>
        <taxon>Ancrocorticia</taxon>
    </lineage>
</organism>
<comment type="cofactor">
    <cofactor evidence="11">
        <name>Zn(2+)</name>
        <dbReference type="ChEBI" id="CHEBI:29105"/>
    </cofactor>
    <text evidence="11">Binds 1 zinc ion per subunit.</text>
</comment>
<reference evidence="13" key="1">
    <citation type="submission" date="2018-05" db="EMBL/GenBank/DDBJ databases">
        <authorList>
            <person name="Li Y."/>
        </authorList>
    </citation>
    <scope>NUCLEOTIDE SEQUENCE [LARGE SCALE GENOMIC DNA]</scope>
    <source>
        <strain evidence="13">sk1b4</strain>
    </source>
</reference>
<comment type="similarity">
    <text evidence="2">Belongs to the Fur family.</text>
</comment>
<evidence type="ECO:0000256" key="9">
    <source>
        <dbReference type="ARBA" id="ARBA00023125"/>
    </source>
</evidence>
<gene>
    <name evidence="12" type="ORF">DD236_09175</name>
</gene>
<dbReference type="CDD" id="cd07153">
    <property type="entry name" value="Fur_like"/>
    <property type="match status" value="1"/>
</dbReference>
<keyword evidence="13" id="KW-1185">Reference proteome</keyword>
<keyword evidence="9" id="KW-0238">DNA-binding</keyword>
<evidence type="ECO:0000256" key="8">
    <source>
        <dbReference type="ARBA" id="ARBA00023015"/>
    </source>
</evidence>
<dbReference type="Pfam" id="PF01475">
    <property type="entry name" value="FUR"/>
    <property type="match status" value="1"/>
</dbReference>
<keyword evidence="3" id="KW-0963">Cytoplasm</keyword>
<dbReference type="Gene3D" id="3.30.1490.190">
    <property type="match status" value="1"/>
</dbReference>
<keyword evidence="7" id="KW-0408">Iron</keyword>
<evidence type="ECO:0000256" key="11">
    <source>
        <dbReference type="PIRSR" id="PIRSR602481-1"/>
    </source>
</evidence>
<dbReference type="EMBL" id="QETB01000004">
    <property type="protein sequence ID" value="PWF26224.1"/>
    <property type="molecule type" value="Genomic_DNA"/>
</dbReference>
<dbReference type="Proteomes" id="UP000245283">
    <property type="component" value="Unassembled WGS sequence"/>
</dbReference>
<feature type="binding site" evidence="11">
    <location>
        <position position="132"/>
    </location>
    <ligand>
        <name>Zn(2+)</name>
        <dbReference type="ChEBI" id="CHEBI:29105"/>
    </ligand>
</feature>
<dbReference type="InterPro" id="IPR002481">
    <property type="entry name" value="FUR"/>
</dbReference>
<dbReference type="InterPro" id="IPR043135">
    <property type="entry name" value="Fur_C"/>
</dbReference>
<dbReference type="GO" id="GO:1900376">
    <property type="term" value="P:regulation of secondary metabolite biosynthetic process"/>
    <property type="evidence" value="ECO:0007669"/>
    <property type="project" value="TreeGrafter"/>
</dbReference>
<evidence type="ECO:0000256" key="3">
    <source>
        <dbReference type="ARBA" id="ARBA00022490"/>
    </source>
</evidence>
<accession>A0A2V1K9V4</accession>
<comment type="subcellular location">
    <subcellularLocation>
        <location evidence="1">Cytoplasm</location>
    </subcellularLocation>
</comment>
<proteinExistence type="inferred from homology"/>
<evidence type="ECO:0000256" key="2">
    <source>
        <dbReference type="ARBA" id="ARBA00007957"/>
    </source>
</evidence>
<dbReference type="GO" id="GO:0045892">
    <property type="term" value="P:negative regulation of DNA-templated transcription"/>
    <property type="evidence" value="ECO:0007669"/>
    <property type="project" value="TreeGrafter"/>
</dbReference>
<dbReference type="SUPFAM" id="SSF46785">
    <property type="entry name" value="Winged helix' DNA-binding domain"/>
    <property type="match status" value="1"/>
</dbReference>
<evidence type="ECO:0000256" key="5">
    <source>
        <dbReference type="ARBA" id="ARBA00022723"/>
    </source>
</evidence>
<feature type="binding site" evidence="11">
    <location>
        <position position="135"/>
    </location>
    <ligand>
        <name>Zn(2+)</name>
        <dbReference type="ChEBI" id="CHEBI:29105"/>
    </ligand>
</feature>
<evidence type="ECO:0000256" key="6">
    <source>
        <dbReference type="ARBA" id="ARBA00022833"/>
    </source>
</evidence>
<dbReference type="Gene3D" id="1.10.10.10">
    <property type="entry name" value="Winged helix-like DNA-binding domain superfamily/Winged helix DNA-binding domain"/>
    <property type="match status" value="1"/>
</dbReference>
<dbReference type="GO" id="GO:0003700">
    <property type="term" value="F:DNA-binding transcription factor activity"/>
    <property type="evidence" value="ECO:0007669"/>
    <property type="project" value="InterPro"/>
</dbReference>
<protein>
    <submittedName>
        <fullName evidence="12">Transcriptional repressor</fullName>
    </submittedName>
</protein>
<dbReference type="AlphaFoldDB" id="A0A2V1K9V4"/>
<comment type="caution">
    <text evidence="12">The sequence shown here is derived from an EMBL/GenBank/DDBJ whole genome shotgun (WGS) entry which is preliminary data.</text>
</comment>
<dbReference type="GO" id="GO:0008270">
    <property type="term" value="F:zinc ion binding"/>
    <property type="evidence" value="ECO:0007669"/>
    <property type="project" value="TreeGrafter"/>
</dbReference>
<dbReference type="RefSeq" id="WP_109094051.1">
    <property type="nucleotide sequence ID" value="NZ_QETB01000004.1"/>
</dbReference>
<name>A0A2V1K9V4_9ACTO</name>
<feature type="binding site" evidence="11">
    <location>
        <position position="92"/>
    </location>
    <ligand>
        <name>Zn(2+)</name>
        <dbReference type="ChEBI" id="CHEBI:29105"/>
    </ligand>
</feature>
<keyword evidence="10" id="KW-0804">Transcription</keyword>
<dbReference type="GO" id="GO:0000976">
    <property type="term" value="F:transcription cis-regulatory region binding"/>
    <property type="evidence" value="ECO:0007669"/>
    <property type="project" value="TreeGrafter"/>
</dbReference>
<keyword evidence="8" id="KW-0805">Transcription regulation</keyword>
<evidence type="ECO:0000256" key="10">
    <source>
        <dbReference type="ARBA" id="ARBA00023163"/>
    </source>
</evidence>
<evidence type="ECO:0000313" key="12">
    <source>
        <dbReference type="EMBL" id="PWF26224.1"/>
    </source>
</evidence>
<feature type="binding site" evidence="11">
    <location>
        <position position="95"/>
    </location>
    <ligand>
        <name>Zn(2+)</name>
        <dbReference type="ChEBI" id="CHEBI:29105"/>
    </ligand>
</feature>
<evidence type="ECO:0000313" key="13">
    <source>
        <dbReference type="Proteomes" id="UP000245283"/>
    </source>
</evidence>
<keyword evidence="5 11" id="KW-0479">Metal-binding</keyword>
<dbReference type="PANTHER" id="PTHR33202">
    <property type="entry name" value="ZINC UPTAKE REGULATION PROTEIN"/>
    <property type="match status" value="1"/>
</dbReference>